<feature type="domain" description="PAS" evidence="16">
    <location>
        <begin position="757"/>
        <end position="816"/>
    </location>
</feature>
<keyword evidence="11 14" id="KW-1133">Transmembrane helix</keyword>
<keyword evidence="13 14" id="KW-0472">Membrane</keyword>
<feature type="transmembrane region" description="Helical" evidence="14">
    <location>
        <begin position="244"/>
        <end position="266"/>
    </location>
</feature>
<feature type="transmembrane region" description="Helical" evidence="14">
    <location>
        <begin position="201"/>
        <end position="223"/>
    </location>
</feature>
<dbReference type="Pfam" id="PF02743">
    <property type="entry name" value="dCache_1"/>
    <property type="match status" value="1"/>
</dbReference>
<dbReference type="InterPro" id="IPR000014">
    <property type="entry name" value="PAS"/>
</dbReference>
<dbReference type="InterPro" id="IPR035965">
    <property type="entry name" value="PAS-like_dom_sf"/>
</dbReference>
<feature type="domain" description="HAMP" evidence="18">
    <location>
        <begin position="583"/>
        <end position="635"/>
    </location>
</feature>
<feature type="domain" description="PAC" evidence="17">
    <location>
        <begin position="711"/>
        <end position="763"/>
    </location>
</feature>
<dbReference type="NCBIfam" id="TIGR00229">
    <property type="entry name" value="sensory_box"/>
    <property type="match status" value="1"/>
</dbReference>
<dbReference type="PROSITE" id="PS50885">
    <property type="entry name" value="HAMP"/>
    <property type="match status" value="1"/>
</dbReference>
<dbReference type="InterPro" id="IPR033479">
    <property type="entry name" value="dCache_1"/>
</dbReference>
<gene>
    <name evidence="19" type="ORF">COV72_07375</name>
</gene>
<dbReference type="SUPFAM" id="SSF55785">
    <property type="entry name" value="PYP-like sensor domain (PAS domain)"/>
    <property type="match status" value="2"/>
</dbReference>
<dbReference type="PRINTS" id="PR00344">
    <property type="entry name" value="BCTRLSENSOR"/>
</dbReference>
<evidence type="ECO:0000256" key="13">
    <source>
        <dbReference type="ARBA" id="ARBA00023136"/>
    </source>
</evidence>
<proteinExistence type="predicted"/>
<keyword evidence="12" id="KW-0902">Two-component regulatory system</keyword>
<dbReference type="CDD" id="cd06225">
    <property type="entry name" value="HAMP"/>
    <property type="match status" value="1"/>
</dbReference>
<evidence type="ECO:0000256" key="5">
    <source>
        <dbReference type="ARBA" id="ARBA00022553"/>
    </source>
</evidence>
<feature type="transmembrane region" description="Helical" evidence="14">
    <location>
        <begin position="68"/>
        <end position="86"/>
    </location>
</feature>
<evidence type="ECO:0000256" key="3">
    <source>
        <dbReference type="ARBA" id="ARBA00012438"/>
    </source>
</evidence>
<evidence type="ECO:0000259" key="18">
    <source>
        <dbReference type="PROSITE" id="PS50885"/>
    </source>
</evidence>
<dbReference type="Pfam" id="PF13426">
    <property type="entry name" value="PAS_9"/>
    <property type="match status" value="1"/>
</dbReference>
<dbReference type="Proteomes" id="UP000229641">
    <property type="component" value="Unassembled WGS sequence"/>
</dbReference>
<dbReference type="SMART" id="SM00388">
    <property type="entry name" value="HisKA"/>
    <property type="match status" value="1"/>
</dbReference>
<evidence type="ECO:0000313" key="19">
    <source>
        <dbReference type="EMBL" id="PIQ88624.1"/>
    </source>
</evidence>
<dbReference type="Pfam" id="PF00512">
    <property type="entry name" value="HisKA"/>
    <property type="match status" value="1"/>
</dbReference>
<feature type="transmembrane region" description="Helical" evidence="14">
    <location>
        <begin position="560"/>
        <end position="579"/>
    </location>
</feature>
<evidence type="ECO:0000259" key="17">
    <source>
        <dbReference type="PROSITE" id="PS50113"/>
    </source>
</evidence>
<comment type="caution">
    <text evidence="19">The sequence shown here is derived from an EMBL/GenBank/DDBJ whole genome shotgun (WGS) entry which is preliminary data.</text>
</comment>
<dbReference type="SUPFAM" id="SSF158472">
    <property type="entry name" value="HAMP domain-like"/>
    <property type="match status" value="1"/>
</dbReference>
<evidence type="ECO:0000256" key="14">
    <source>
        <dbReference type="SAM" id="Phobius"/>
    </source>
</evidence>
<evidence type="ECO:0000256" key="11">
    <source>
        <dbReference type="ARBA" id="ARBA00022989"/>
    </source>
</evidence>
<dbReference type="SUPFAM" id="SSF47384">
    <property type="entry name" value="Homodimeric domain of signal transducing histidine kinase"/>
    <property type="match status" value="1"/>
</dbReference>
<feature type="transmembrane region" description="Helical" evidence="14">
    <location>
        <begin position="158"/>
        <end position="181"/>
    </location>
</feature>
<evidence type="ECO:0000256" key="10">
    <source>
        <dbReference type="ARBA" id="ARBA00022840"/>
    </source>
</evidence>
<evidence type="ECO:0000313" key="20">
    <source>
        <dbReference type="Proteomes" id="UP000229641"/>
    </source>
</evidence>
<dbReference type="EMBL" id="PCWA01000095">
    <property type="protein sequence ID" value="PIQ88624.1"/>
    <property type="molecule type" value="Genomic_DNA"/>
</dbReference>
<dbReference type="SUPFAM" id="SSF55874">
    <property type="entry name" value="ATPase domain of HSP90 chaperone/DNA topoisomerase II/histidine kinase"/>
    <property type="match status" value="1"/>
</dbReference>
<feature type="transmembrane region" description="Helical" evidence="14">
    <location>
        <begin position="98"/>
        <end position="115"/>
    </location>
</feature>
<dbReference type="SMART" id="SM00086">
    <property type="entry name" value="PAC"/>
    <property type="match status" value="2"/>
</dbReference>
<name>A0A2H0LY75_9BACT</name>
<feature type="domain" description="PAC" evidence="17">
    <location>
        <begin position="832"/>
        <end position="886"/>
    </location>
</feature>
<keyword evidence="5" id="KW-0597">Phosphoprotein</keyword>
<dbReference type="GO" id="GO:0030295">
    <property type="term" value="F:protein kinase activator activity"/>
    <property type="evidence" value="ECO:0007669"/>
    <property type="project" value="TreeGrafter"/>
</dbReference>
<keyword evidence="8" id="KW-0547">Nucleotide-binding</keyword>
<accession>A0A2H0LY75</accession>
<keyword evidence="6" id="KW-0808">Transferase</keyword>
<evidence type="ECO:0000259" key="16">
    <source>
        <dbReference type="PROSITE" id="PS50112"/>
    </source>
</evidence>
<evidence type="ECO:0000256" key="2">
    <source>
        <dbReference type="ARBA" id="ARBA00004651"/>
    </source>
</evidence>
<dbReference type="PANTHER" id="PTHR42878:SF7">
    <property type="entry name" value="SENSOR HISTIDINE KINASE GLRK"/>
    <property type="match status" value="1"/>
</dbReference>
<keyword evidence="7 14" id="KW-0812">Transmembrane</keyword>
<protein>
    <recommendedName>
        <fullName evidence="3">histidine kinase</fullName>
        <ecNumber evidence="3">2.7.13.3</ecNumber>
    </recommendedName>
</protein>
<sequence>METIYFFYGLAFLLLGIIIFAMPARSDFFGLSRHLRLVGLFGITHGLNEWIDLFIYRGRPFDVEFLKAAGNFILPLSYLFLAFFGARVISAGNKKMRWLNLIWICGLMICAWVYFSGRGFPVTQISARYFLCIPGIVLTVLALRISALRTGKSQSAGLSRFGLSVASYVFIIYAFLSGLVVPKADFLLAPVINYQSFSALFGFPVQALRMLCALLLAVAFFLATGLFYYEGDKIKLKGGIRRKIISLLYIITAIMMAISFIFGYSWESRFLRRTIGAHHQKIAAVTAGHFSSMIDEKAKVISAYNSDMLWRNAAKEANLRYESLSREEIKAMLLDNDSRWIGEKNGDGTDLIRQITDSQVSREMQSIVNEDETISEIILTDKYGGLVAASGEASDFYQADEPWWQEVFNDPAGGLVINDIRFDESANSWVMPFSIALKDTDGEFSGVSKASVNLTNFMRHFASFDMTKDQEMALIDSEGDILFAPTIIPYSLKYAGKRDLEELFNNNRGYSELLSNLSGKNMLAAFAQASHPLLSGRGLNWKIIISEDISRAFISINAFLGRYISIVFILLALLTLLGLKIGKIIARPVEELADAARRIERGDFNYRLNIATGDEIEELADLFNEMSANIELQHKKILAQKNFIENIVNSLTYAFYVINLDYSIAFVNNAARKAGLSEGGRCYEMTHHVEEPCSGLHLCPLKEVLHTKKAIAVEHEHYDASGKKTVVLVNGAPILNEKGEVIQMIESSIDITERKLAEEKLRVALEEWDRTFNAITDWVFIQDADFTITKANKAFLEAMNARPDEVIGRKCYEITHKLHHHWVNCPFEETRKDKKFHIQEVDDPNIGVPLLISTSPIFDDGGNFLGSVHIATDISKQKEAEEKIREALRIKSEFISTVSHELRTPLTSIKEGISIVFDEAAGTINAEQRDFLDMAKRNVDRLARLINDVLDFQKIDSGKMRFDMRENDLNESIKEAKETMEPLVKEKGLDFVLDLDDAMPRIRFDKDRIAQVLANIISNAIKFTEQGRITLTSKKEENFVHVRIIDTGPGISEKYMPRLFARFEQLHYGKDRKTGGTGLGLAISKEIIERHRGKIWAESEMGKGTAFNFILPIIERRL</sequence>
<reference evidence="19 20" key="1">
    <citation type="submission" date="2017-09" db="EMBL/GenBank/DDBJ databases">
        <title>Depth-based differentiation of microbial function through sediment-hosted aquifers and enrichment of novel symbionts in the deep terrestrial subsurface.</title>
        <authorList>
            <person name="Probst A.J."/>
            <person name="Ladd B."/>
            <person name="Jarett J.K."/>
            <person name="Geller-Mcgrath D.E."/>
            <person name="Sieber C.M."/>
            <person name="Emerson J.B."/>
            <person name="Anantharaman K."/>
            <person name="Thomas B.C."/>
            <person name="Malmstrom R."/>
            <person name="Stieglmeier M."/>
            <person name="Klingl A."/>
            <person name="Woyke T."/>
            <person name="Ryan C.M."/>
            <person name="Banfield J.F."/>
        </authorList>
    </citation>
    <scope>NUCLEOTIDE SEQUENCE [LARGE SCALE GENOMIC DNA]</scope>
    <source>
        <strain evidence="19">CG11_big_fil_rev_8_21_14_0_20_42_13</strain>
    </source>
</reference>
<dbReference type="Gene3D" id="3.30.450.20">
    <property type="entry name" value="PAS domain"/>
    <property type="match status" value="3"/>
</dbReference>
<dbReference type="Pfam" id="PF00672">
    <property type="entry name" value="HAMP"/>
    <property type="match status" value="1"/>
</dbReference>
<dbReference type="Gene3D" id="3.30.565.10">
    <property type="entry name" value="Histidine kinase-like ATPase, C-terminal domain"/>
    <property type="match status" value="1"/>
</dbReference>
<dbReference type="InterPro" id="IPR003660">
    <property type="entry name" value="HAMP_dom"/>
</dbReference>
<dbReference type="Pfam" id="PF08448">
    <property type="entry name" value="PAS_4"/>
    <property type="match status" value="1"/>
</dbReference>
<dbReference type="InterPro" id="IPR005467">
    <property type="entry name" value="His_kinase_dom"/>
</dbReference>
<keyword evidence="10" id="KW-0067">ATP-binding</keyword>
<evidence type="ECO:0000256" key="7">
    <source>
        <dbReference type="ARBA" id="ARBA00022692"/>
    </source>
</evidence>
<dbReference type="CDD" id="cd16922">
    <property type="entry name" value="HATPase_EvgS-ArcB-TorS-like"/>
    <property type="match status" value="1"/>
</dbReference>
<dbReference type="PANTHER" id="PTHR42878">
    <property type="entry name" value="TWO-COMPONENT HISTIDINE KINASE"/>
    <property type="match status" value="1"/>
</dbReference>
<dbReference type="Gene3D" id="6.10.340.10">
    <property type="match status" value="1"/>
</dbReference>
<dbReference type="InterPro" id="IPR036097">
    <property type="entry name" value="HisK_dim/P_sf"/>
</dbReference>
<dbReference type="CDD" id="cd00082">
    <property type="entry name" value="HisKA"/>
    <property type="match status" value="1"/>
</dbReference>
<evidence type="ECO:0000256" key="9">
    <source>
        <dbReference type="ARBA" id="ARBA00022777"/>
    </source>
</evidence>
<dbReference type="SMART" id="SM00091">
    <property type="entry name" value="PAS"/>
    <property type="match status" value="1"/>
</dbReference>
<comment type="catalytic activity">
    <reaction evidence="1">
        <text>ATP + protein L-histidine = ADP + protein N-phospho-L-histidine.</text>
        <dbReference type="EC" id="2.7.13.3"/>
    </reaction>
</comment>
<evidence type="ECO:0000256" key="6">
    <source>
        <dbReference type="ARBA" id="ARBA00022679"/>
    </source>
</evidence>
<dbReference type="GO" id="GO:0000156">
    <property type="term" value="F:phosphorelay response regulator activity"/>
    <property type="evidence" value="ECO:0007669"/>
    <property type="project" value="TreeGrafter"/>
</dbReference>
<dbReference type="InterPro" id="IPR013656">
    <property type="entry name" value="PAS_4"/>
</dbReference>
<dbReference type="GO" id="GO:0000155">
    <property type="term" value="F:phosphorelay sensor kinase activity"/>
    <property type="evidence" value="ECO:0007669"/>
    <property type="project" value="InterPro"/>
</dbReference>
<dbReference type="InterPro" id="IPR003594">
    <property type="entry name" value="HATPase_dom"/>
</dbReference>
<dbReference type="PROSITE" id="PS50113">
    <property type="entry name" value="PAC"/>
    <property type="match status" value="2"/>
</dbReference>
<dbReference type="InterPro" id="IPR036890">
    <property type="entry name" value="HATPase_C_sf"/>
</dbReference>
<evidence type="ECO:0000256" key="4">
    <source>
        <dbReference type="ARBA" id="ARBA00022475"/>
    </source>
</evidence>
<dbReference type="CDD" id="cd18773">
    <property type="entry name" value="PDC1_HK_sensor"/>
    <property type="match status" value="1"/>
</dbReference>
<dbReference type="InterPro" id="IPR001610">
    <property type="entry name" value="PAC"/>
</dbReference>
<organism evidence="19 20">
    <name type="scientific">Candidatus Ghiorseimicrobium undicola</name>
    <dbReference type="NCBI Taxonomy" id="1974746"/>
    <lineage>
        <taxon>Bacteria</taxon>
        <taxon>Pseudomonadati</taxon>
        <taxon>Candidatus Omnitrophota</taxon>
        <taxon>Candidatus Ghiorseimicrobium</taxon>
    </lineage>
</organism>
<keyword evidence="4" id="KW-1003">Cell membrane</keyword>
<dbReference type="GO" id="GO:0005886">
    <property type="term" value="C:plasma membrane"/>
    <property type="evidence" value="ECO:0007669"/>
    <property type="project" value="UniProtKB-SubCell"/>
</dbReference>
<dbReference type="InterPro" id="IPR000700">
    <property type="entry name" value="PAS-assoc_C"/>
</dbReference>
<dbReference type="PROSITE" id="PS50112">
    <property type="entry name" value="PAS"/>
    <property type="match status" value="1"/>
</dbReference>
<dbReference type="SMART" id="SM00387">
    <property type="entry name" value="HATPase_c"/>
    <property type="match status" value="1"/>
</dbReference>
<comment type="subcellular location">
    <subcellularLocation>
        <location evidence="2">Cell membrane</location>
        <topology evidence="2">Multi-pass membrane protein</topology>
    </subcellularLocation>
</comment>
<dbReference type="CDD" id="cd00130">
    <property type="entry name" value="PAS"/>
    <property type="match status" value="1"/>
</dbReference>
<feature type="domain" description="Histidine kinase" evidence="15">
    <location>
        <begin position="897"/>
        <end position="1115"/>
    </location>
</feature>
<keyword evidence="9" id="KW-0418">Kinase</keyword>
<dbReference type="Pfam" id="PF02518">
    <property type="entry name" value="HATPase_c"/>
    <property type="match status" value="1"/>
</dbReference>
<evidence type="ECO:0000256" key="1">
    <source>
        <dbReference type="ARBA" id="ARBA00000085"/>
    </source>
</evidence>
<evidence type="ECO:0000259" key="15">
    <source>
        <dbReference type="PROSITE" id="PS50109"/>
    </source>
</evidence>
<dbReference type="InterPro" id="IPR050351">
    <property type="entry name" value="BphY/WalK/GraS-like"/>
</dbReference>
<feature type="transmembrane region" description="Helical" evidence="14">
    <location>
        <begin position="6"/>
        <end position="25"/>
    </location>
</feature>
<dbReference type="GO" id="GO:0007234">
    <property type="term" value="P:osmosensory signaling via phosphorelay pathway"/>
    <property type="evidence" value="ECO:0007669"/>
    <property type="project" value="TreeGrafter"/>
</dbReference>
<dbReference type="EC" id="2.7.13.3" evidence="3"/>
<feature type="transmembrane region" description="Helical" evidence="14">
    <location>
        <begin position="127"/>
        <end position="146"/>
    </location>
</feature>
<dbReference type="AlphaFoldDB" id="A0A2H0LY75"/>
<dbReference type="Gene3D" id="1.10.287.130">
    <property type="match status" value="1"/>
</dbReference>
<evidence type="ECO:0000256" key="8">
    <source>
        <dbReference type="ARBA" id="ARBA00022741"/>
    </source>
</evidence>
<dbReference type="FunFam" id="3.30.565.10:FF:000010">
    <property type="entry name" value="Sensor histidine kinase RcsC"/>
    <property type="match status" value="1"/>
</dbReference>
<evidence type="ECO:0000256" key="12">
    <source>
        <dbReference type="ARBA" id="ARBA00023012"/>
    </source>
</evidence>
<dbReference type="SMART" id="SM00304">
    <property type="entry name" value="HAMP"/>
    <property type="match status" value="1"/>
</dbReference>
<dbReference type="InterPro" id="IPR004358">
    <property type="entry name" value="Sig_transdc_His_kin-like_C"/>
</dbReference>
<dbReference type="PROSITE" id="PS50109">
    <property type="entry name" value="HIS_KIN"/>
    <property type="match status" value="1"/>
</dbReference>
<dbReference type="InterPro" id="IPR003661">
    <property type="entry name" value="HisK_dim/P_dom"/>
</dbReference>